<protein>
    <submittedName>
        <fullName evidence="13">Serine protease Do</fullName>
    </submittedName>
</protein>
<evidence type="ECO:0000256" key="8">
    <source>
        <dbReference type="ARBA" id="ARBA00022825"/>
    </source>
</evidence>
<dbReference type="SUPFAM" id="SSF50156">
    <property type="entry name" value="PDZ domain-like"/>
    <property type="match status" value="2"/>
</dbReference>
<dbReference type="FunFam" id="2.40.10.10:FF:000001">
    <property type="entry name" value="Periplasmic serine protease DegS"/>
    <property type="match status" value="1"/>
</dbReference>
<evidence type="ECO:0000256" key="9">
    <source>
        <dbReference type="PIRSR" id="PIRSR611782-1"/>
    </source>
</evidence>
<dbReference type="PRINTS" id="PR00834">
    <property type="entry name" value="PROTEASES2C"/>
</dbReference>
<dbReference type="Gene3D" id="2.30.42.10">
    <property type="match status" value="2"/>
</dbReference>
<dbReference type="AlphaFoldDB" id="A0A1M5AC87"/>
<dbReference type="Proteomes" id="UP000242857">
    <property type="component" value="Unassembled WGS sequence"/>
</dbReference>
<dbReference type="Pfam" id="PF17820">
    <property type="entry name" value="PDZ_6"/>
    <property type="match status" value="2"/>
</dbReference>
<dbReference type="Pfam" id="PF13365">
    <property type="entry name" value="Trypsin_2"/>
    <property type="match status" value="1"/>
</dbReference>
<evidence type="ECO:0000256" key="10">
    <source>
        <dbReference type="PIRSR" id="PIRSR611782-2"/>
    </source>
</evidence>
<name>A0A1M5AC87_9GAMM</name>
<accession>A0A1M5AC87</accession>
<dbReference type="Gene3D" id="2.40.10.120">
    <property type="match status" value="1"/>
</dbReference>
<feature type="active site" description="Charge relay system" evidence="9">
    <location>
        <position position="129"/>
    </location>
</feature>
<dbReference type="InterPro" id="IPR041489">
    <property type="entry name" value="PDZ_6"/>
</dbReference>
<evidence type="ECO:0000256" key="3">
    <source>
        <dbReference type="ARBA" id="ARBA00022670"/>
    </source>
</evidence>
<keyword evidence="14" id="KW-1185">Reference proteome</keyword>
<dbReference type="EMBL" id="FQUK01000051">
    <property type="protein sequence ID" value="SHF27646.1"/>
    <property type="molecule type" value="Genomic_DNA"/>
</dbReference>
<feature type="binding site" evidence="10">
    <location>
        <position position="159"/>
    </location>
    <ligand>
        <name>substrate</name>
    </ligand>
</feature>
<dbReference type="RefSeq" id="WP_072756556.1">
    <property type="nucleotide sequence ID" value="NZ_FQUK01000051.1"/>
</dbReference>
<keyword evidence="5" id="KW-0677">Repeat</keyword>
<keyword evidence="3 13" id="KW-0645">Protease</keyword>
<feature type="domain" description="PDZ" evidence="12">
    <location>
        <begin position="414"/>
        <end position="471"/>
    </location>
</feature>
<evidence type="ECO:0000256" key="4">
    <source>
        <dbReference type="ARBA" id="ARBA00022729"/>
    </source>
</evidence>
<comment type="similarity">
    <text evidence="2">Belongs to the peptidase S1C family.</text>
</comment>
<dbReference type="NCBIfam" id="TIGR02037">
    <property type="entry name" value="degP_htrA_DO"/>
    <property type="match status" value="1"/>
</dbReference>
<dbReference type="GO" id="GO:0042597">
    <property type="term" value="C:periplasmic space"/>
    <property type="evidence" value="ECO:0007669"/>
    <property type="project" value="UniProtKB-SubCell"/>
</dbReference>
<keyword evidence="6" id="KW-0574">Periplasm</keyword>
<feature type="binding site" evidence="10">
    <location>
        <begin position="231"/>
        <end position="233"/>
    </location>
    <ligand>
        <name>substrate</name>
    </ligand>
</feature>
<keyword evidence="4 11" id="KW-0732">Signal</keyword>
<organism evidence="13 14">
    <name type="scientific">Thermomonas hydrothermalis</name>
    <dbReference type="NCBI Taxonomy" id="213588"/>
    <lineage>
        <taxon>Bacteria</taxon>
        <taxon>Pseudomonadati</taxon>
        <taxon>Pseudomonadota</taxon>
        <taxon>Gammaproteobacteria</taxon>
        <taxon>Lysobacterales</taxon>
        <taxon>Lysobacteraceae</taxon>
        <taxon>Thermomonas</taxon>
    </lineage>
</organism>
<evidence type="ECO:0000259" key="12">
    <source>
        <dbReference type="PROSITE" id="PS50106"/>
    </source>
</evidence>
<dbReference type="InterPro" id="IPR001478">
    <property type="entry name" value="PDZ"/>
</dbReference>
<dbReference type="InterPro" id="IPR036034">
    <property type="entry name" value="PDZ_sf"/>
</dbReference>
<gene>
    <name evidence="13" type="ORF">SAMN02745204_02165</name>
</gene>
<dbReference type="InterPro" id="IPR001940">
    <property type="entry name" value="Peptidase_S1C"/>
</dbReference>
<feature type="binding site" evidence="10">
    <location>
        <position position="129"/>
    </location>
    <ligand>
        <name>substrate</name>
    </ligand>
</feature>
<dbReference type="PANTHER" id="PTHR22939">
    <property type="entry name" value="SERINE PROTEASE FAMILY S1C HTRA-RELATED"/>
    <property type="match status" value="1"/>
</dbReference>
<dbReference type="STRING" id="213588.SAMN02745204_02165"/>
<dbReference type="GO" id="GO:0006515">
    <property type="term" value="P:protein quality control for misfolded or incompletely synthesized proteins"/>
    <property type="evidence" value="ECO:0007669"/>
    <property type="project" value="TreeGrafter"/>
</dbReference>
<feature type="signal peptide" evidence="11">
    <location>
        <begin position="1"/>
        <end position="21"/>
    </location>
</feature>
<comment type="subcellular location">
    <subcellularLocation>
        <location evidence="1">Periplasm</location>
    </subcellularLocation>
</comment>
<sequence>MKTATKTLLALSAAAAFGGFAATGLSLLLERPAQAAVAAPATTATPVGGSVPTSGVASTPMPSLAPMLKKVLPAVVSVHTKQVVRVNTPFGDDPIFRRIFGIPAERIAQSLGSGVIVDARRGLVLTNNHVIEDADEVEVTLADGRTLKAQFVGSDPDTDIALMRIPAQSLTAIPLADSDRLQIGDFVVAIGNPFGVGQTVTSGIVSAVGRNNLPGAGYQNFIQTDASINPGNSGGALVNLNGELVGINTASFNPRGSMAGNIGLGFAIPSNLAHRVMNQLLELGTVRRGTLGLETQDLDARLARALGLSEPRGALITRIYPGSAGGAAGLRVGDVIVAANGQPIDSSEALRNFQGLQDPDATVELDVRRDGKPLRIRSTLREAPRLLEGLQLDPRLAGARFVELPESLRRQGLAGVLVEQVQRGSRADRNGLQPGDVVLAVNGGEFTDLTGFRAMLSAPPAQLVLRVLRGNVSGQVLMR</sequence>
<feature type="active site" description="Charge relay system" evidence="9">
    <location>
        <position position="233"/>
    </location>
</feature>
<feature type="active site" description="Charge relay system" evidence="9">
    <location>
        <position position="159"/>
    </location>
</feature>
<dbReference type="SUPFAM" id="SSF50494">
    <property type="entry name" value="Trypsin-like serine proteases"/>
    <property type="match status" value="1"/>
</dbReference>
<evidence type="ECO:0000313" key="13">
    <source>
        <dbReference type="EMBL" id="SHF27646.1"/>
    </source>
</evidence>
<evidence type="ECO:0000313" key="14">
    <source>
        <dbReference type="Proteomes" id="UP000242857"/>
    </source>
</evidence>
<evidence type="ECO:0000256" key="1">
    <source>
        <dbReference type="ARBA" id="ARBA00004418"/>
    </source>
</evidence>
<evidence type="ECO:0000256" key="7">
    <source>
        <dbReference type="ARBA" id="ARBA00022801"/>
    </source>
</evidence>
<dbReference type="OrthoDB" id="9758917at2"/>
<keyword evidence="8" id="KW-0720">Serine protease</keyword>
<proteinExistence type="inferred from homology"/>
<evidence type="ECO:0000256" key="2">
    <source>
        <dbReference type="ARBA" id="ARBA00010541"/>
    </source>
</evidence>
<dbReference type="PANTHER" id="PTHR22939:SF129">
    <property type="entry name" value="SERINE PROTEASE HTRA2, MITOCHONDRIAL"/>
    <property type="match status" value="1"/>
</dbReference>
<feature type="domain" description="PDZ" evidence="12">
    <location>
        <begin position="280"/>
        <end position="371"/>
    </location>
</feature>
<dbReference type="InterPro" id="IPR009003">
    <property type="entry name" value="Peptidase_S1_PA"/>
</dbReference>
<feature type="chain" id="PRO_5039597795" evidence="11">
    <location>
        <begin position="22"/>
        <end position="479"/>
    </location>
</feature>
<dbReference type="SMART" id="SM00228">
    <property type="entry name" value="PDZ"/>
    <property type="match status" value="2"/>
</dbReference>
<dbReference type="GO" id="GO:0004252">
    <property type="term" value="F:serine-type endopeptidase activity"/>
    <property type="evidence" value="ECO:0007669"/>
    <property type="project" value="InterPro"/>
</dbReference>
<dbReference type="PROSITE" id="PS50106">
    <property type="entry name" value="PDZ"/>
    <property type="match status" value="2"/>
</dbReference>
<keyword evidence="7" id="KW-0378">Hydrolase</keyword>
<evidence type="ECO:0000256" key="5">
    <source>
        <dbReference type="ARBA" id="ARBA00022737"/>
    </source>
</evidence>
<reference evidence="14" key="1">
    <citation type="submission" date="2016-11" db="EMBL/GenBank/DDBJ databases">
        <authorList>
            <person name="Varghese N."/>
            <person name="Submissions S."/>
        </authorList>
    </citation>
    <scope>NUCLEOTIDE SEQUENCE [LARGE SCALE GENOMIC DNA]</scope>
    <source>
        <strain evidence="14">DSM 14834</strain>
    </source>
</reference>
<evidence type="ECO:0000256" key="11">
    <source>
        <dbReference type="SAM" id="SignalP"/>
    </source>
</evidence>
<evidence type="ECO:0000256" key="6">
    <source>
        <dbReference type="ARBA" id="ARBA00022764"/>
    </source>
</evidence>
<dbReference type="InterPro" id="IPR011782">
    <property type="entry name" value="Pept_S1C_Do"/>
</dbReference>